<dbReference type="InterPro" id="IPR028082">
    <property type="entry name" value="Peripla_BP_I"/>
</dbReference>
<comment type="caution">
    <text evidence="1">The sequence shown here is derived from an EMBL/GenBank/DDBJ whole genome shotgun (WGS) entry which is preliminary data.</text>
</comment>
<dbReference type="GeneID" id="97231525"/>
<dbReference type="SUPFAM" id="SSF53822">
    <property type="entry name" value="Periplasmic binding protein-like I"/>
    <property type="match status" value="1"/>
</dbReference>
<reference evidence="1 2" key="1">
    <citation type="journal article" date="2017" name="Front. Microbiol.">
        <title>Genomic Characterization of Dairy Associated Leuconostoc Species and Diversity of Leuconostocs in Undefined Mixed Mesophilic Starter Cultures.</title>
        <authorList>
            <person name="Frantzen C.A."/>
            <person name="Kot W."/>
            <person name="Pedersen T.B."/>
            <person name="Ardo Y.M."/>
            <person name="Broadbent J.R."/>
            <person name="Neve H."/>
            <person name="Hansen L.H."/>
            <person name="Dal Bello F."/>
            <person name="Ostlie H.M."/>
            <person name="Kleppen H.P."/>
            <person name="Vogensen F.K."/>
            <person name="Holo H."/>
        </authorList>
    </citation>
    <scope>NUCLEOTIDE SEQUENCE [LARGE SCALE GENOMIC DNA]</scope>
    <source>
        <strain evidence="1 2">LMGCF08</strain>
    </source>
</reference>
<dbReference type="PANTHER" id="PTHR35271">
    <property type="entry name" value="ABC TRANSPORTER, SUBSTRATE-BINDING LIPOPROTEIN-RELATED"/>
    <property type="match status" value="1"/>
</dbReference>
<dbReference type="Gene3D" id="3.40.50.2300">
    <property type="match status" value="2"/>
</dbReference>
<dbReference type="CDD" id="cd06325">
    <property type="entry name" value="PBP1_ABC_unchar_transporter"/>
    <property type="match status" value="1"/>
</dbReference>
<dbReference type="PANTHER" id="PTHR35271:SF1">
    <property type="entry name" value="ABC TRANSPORTER, SUBSTRATE-BINDING LIPOPROTEIN"/>
    <property type="match status" value="1"/>
</dbReference>
<evidence type="ECO:0000313" key="1">
    <source>
        <dbReference type="EMBL" id="ORI97514.1"/>
    </source>
</evidence>
<dbReference type="eggNOG" id="COG2984">
    <property type="taxonomic scope" value="Bacteria"/>
</dbReference>
<dbReference type="EMBL" id="MPLS01000023">
    <property type="protein sequence ID" value="ORI97514.1"/>
    <property type="molecule type" value="Genomic_DNA"/>
</dbReference>
<proteinExistence type="predicted"/>
<dbReference type="NCBIfam" id="NF041285">
    <property type="entry name" value="ABC_SBP_TrpX"/>
    <property type="match status" value="1"/>
</dbReference>
<sequence length="332" mass="35068">MNKRLAAVIIVIVAFLGVAFFQTSKPQTAKKQYIPTVGILQLVTHPALDQIHKGVVAGLAHEGYTKGKIKIDYQNAQADQSNLKTMSQKFANENADLTVGIASPAALSLAKTADGQTPVILAGITDPVGGGLVKSTQRPGKNITGTSGDSPLQQHLDVIKEVVPSAKKLGIIYTTSDHGGEYNAKKMATLAKSQGYDVKMYTIATTNDMQQIAETMAGQVDVVYAPQDNGVASAMKTLINVTNQEKIPVIPAVDTMVKDGGLATISVSQYDIGYQAGIMAAKVLKGKNPATYPVKTITKGVPVVNEKQAKLLGITLPQSLVKDAESKGEVIK</sequence>
<organism evidence="1 2">
    <name type="scientific">Leuconostoc pseudomesenteroides</name>
    <dbReference type="NCBI Taxonomy" id="33968"/>
    <lineage>
        <taxon>Bacteria</taxon>
        <taxon>Bacillati</taxon>
        <taxon>Bacillota</taxon>
        <taxon>Bacilli</taxon>
        <taxon>Lactobacillales</taxon>
        <taxon>Lactobacillaceae</taxon>
        <taxon>Leuconostoc</taxon>
    </lineage>
</organism>
<protein>
    <submittedName>
        <fullName evidence="1">Peptide ABC transporter substrate-binding protein</fullName>
    </submittedName>
</protein>
<dbReference type="InterPro" id="IPR007487">
    <property type="entry name" value="ABC_transpt-TYRBP-like"/>
</dbReference>
<dbReference type="STRING" id="33968.BMS77_07455"/>
<evidence type="ECO:0000313" key="2">
    <source>
        <dbReference type="Proteomes" id="UP000192288"/>
    </source>
</evidence>
<accession>A0A1X0VD03</accession>
<dbReference type="Proteomes" id="UP000192288">
    <property type="component" value="Unassembled WGS sequence"/>
</dbReference>
<dbReference type="Pfam" id="PF04392">
    <property type="entry name" value="ABC_sub_bind"/>
    <property type="match status" value="1"/>
</dbReference>
<dbReference type="RefSeq" id="WP_004911887.1">
    <property type="nucleotide sequence ID" value="NZ_MPLS01000023.1"/>
</dbReference>
<dbReference type="InterPro" id="IPR047776">
    <property type="entry name" value="ABC_SBP_TrpX-like"/>
</dbReference>
<name>A0A1X0VD03_LEUPS</name>
<gene>
    <name evidence="1" type="ORF">BMR96_06860</name>
</gene>
<dbReference type="AlphaFoldDB" id="A0A1X0VD03"/>